<dbReference type="InterPro" id="IPR050482">
    <property type="entry name" value="Sensor_HK_TwoCompSys"/>
</dbReference>
<evidence type="ECO:0000313" key="11">
    <source>
        <dbReference type="Proteomes" id="UP000014174"/>
    </source>
</evidence>
<evidence type="ECO:0000256" key="5">
    <source>
        <dbReference type="ARBA" id="ARBA00023012"/>
    </source>
</evidence>
<keyword evidence="3" id="KW-0808">Transferase</keyword>
<dbReference type="AlphaFoldDB" id="R9GVB0"/>
<feature type="domain" description="Histidine kinase/HSP90-like ATPase" evidence="9">
    <location>
        <begin position="464"/>
        <end position="549"/>
    </location>
</feature>
<evidence type="ECO:0000259" key="9">
    <source>
        <dbReference type="Pfam" id="PF02518"/>
    </source>
</evidence>
<dbReference type="PROSITE" id="PS50005">
    <property type="entry name" value="TPR"/>
    <property type="match status" value="1"/>
</dbReference>
<dbReference type="OrthoDB" id="943406at2"/>
<gene>
    <name evidence="10" type="ORF">ADIARSV_1214</name>
</gene>
<dbReference type="Pfam" id="PF02518">
    <property type="entry name" value="HATPase_c"/>
    <property type="match status" value="1"/>
</dbReference>
<dbReference type="STRING" id="1150600.ADIARSV_1214"/>
<keyword evidence="8" id="KW-1133">Transmembrane helix</keyword>
<keyword evidence="6" id="KW-0802">TPR repeat</keyword>
<dbReference type="InterPro" id="IPR036890">
    <property type="entry name" value="HATPase_C_sf"/>
</dbReference>
<dbReference type="GO" id="GO:0000160">
    <property type="term" value="P:phosphorelay signal transduction system"/>
    <property type="evidence" value="ECO:0007669"/>
    <property type="project" value="UniProtKB-KW"/>
</dbReference>
<evidence type="ECO:0000256" key="1">
    <source>
        <dbReference type="ARBA" id="ARBA00000085"/>
    </source>
</evidence>
<dbReference type="GO" id="GO:0004673">
    <property type="term" value="F:protein histidine kinase activity"/>
    <property type="evidence" value="ECO:0007669"/>
    <property type="project" value="UniProtKB-EC"/>
</dbReference>
<dbReference type="EMBL" id="AQPN01000045">
    <property type="protein sequence ID" value="EOR95608.1"/>
    <property type="molecule type" value="Genomic_DNA"/>
</dbReference>
<keyword evidence="8" id="KW-0812">Transmembrane</keyword>
<reference evidence="10 11" key="1">
    <citation type="journal article" date="2013" name="Genome Announc.">
        <title>Draft Genome Sequence of Arcticibacter svalbardensis Strain MN12-7T, a Member of the Family Sphingobacteriaceae Isolated from an Arctic Soil Sample.</title>
        <authorList>
            <person name="Shivaji S."/>
            <person name="Ara S."/>
            <person name="Prasad S."/>
            <person name="Manasa B.P."/>
            <person name="Begum Z."/>
            <person name="Singh A."/>
            <person name="Kumar Pinnaka A."/>
        </authorList>
    </citation>
    <scope>NUCLEOTIDE SEQUENCE [LARGE SCALE GENOMIC DNA]</scope>
    <source>
        <strain evidence="10 11">MN12-7</strain>
    </source>
</reference>
<dbReference type="SMART" id="SM00028">
    <property type="entry name" value="TPR"/>
    <property type="match status" value="3"/>
</dbReference>
<dbReference type="Gene3D" id="1.25.40.10">
    <property type="entry name" value="Tetratricopeptide repeat domain"/>
    <property type="match status" value="2"/>
</dbReference>
<evidence type="ECO:0000256" key="6">
    <source>
        <dbReference type="PROSITE-ProRule" id="PRU00339"/>
    </source>
</evidence>
<feature type="repeat" description="TPR" evidence="6">
    <location>
        <begin position="100"/>
        <end position="133"/>
    </location>
</feature>
<name>R9GVB0_9SPHI</name>
<dbReference type="SUPFAM" id="SSF55874">
    <property type="entry name" value="ATPase domain of HSP90 chaperone/DNA topoisomerase II/histidine kinase"/>
    <property type="match status" value="1"/>
</dbReference>
<feature type="coiled-coil region" evidence="7">
    <location>
        <begin position="269"/>
        <end position="326"/>
    </location>
</feature>
<keyword evidence="11" id="KW-1185">Reference proteome</keyword>
<dbReference type="PANTHER" id="PTHR24421:SF10">
    <property type="entry name" value="NITRATE_NITRITE SENSOR PROTEIN NARQ"/>
    <property type="match status" value="1"/>
</dbReference>
<evidence type="ECO:0000256" key="4">
    <source>
        <dbReference type="ARBA" id="ARBA00022777"/>
    </source>
</evidence>
<evidence type="ECO:0000256" key="3">
    <source>
        <dbReference type="ARBA" id="ARBA00022679"/>
    </source>
</evidence>
<protein>
    <recommendedName>
        <fullName evidence="2">histidine kinase</fullName>
        <ecNumber evidence="2">2.7.13.3</ecNumber>
    </recommendedName>
</protein>
<dbReference type="PATRIC" id="fig|1150600.3.peg.1193"/>
<evidence type="ECO:0000256" key="8">
    <source>
        <dbReference type="SAM" id="Phobius"/>
    </source>
</evidence>
<dbReference type="Gene3D" id="3.30.565.10">
    <property type="entry name" value="Histidine kinase-like ATPase, C-terminal domain"/>
    <property type="match status" value="1"/>
</dbReference>
<evidence type="ECO:0000256" key="2">
    <source>
        <dbReference type="ARBA" id="ARBA00012438"/>
    </source>
</evidence>
<dbReference type="Proteomes" id="UP000014174">
    <property type="component" value="Unassembled WGS sequence"/>
</dbReference>
<proteinExistence type="predicted"/>
<dbReference type="CDD" id="cd16917">
    <property type="entry name" value="HATPase_UhpB-NarQ-NarX-like"/>
    <property type="match status" value="1"/>
</dbReference>
<keyword evidence="8" id="KW-0472">Membrane</keyword>
<dbReference type="InterPro" id="IPR019734">
    <property type="entry name" value="TPR_rpt"/>
</dbReference>
<feature type="transmembrane region" description="Helical" evidence="8">
    <location>
        <begin position="327"/>
        <end position="347"/>
    </location>
</feature>
<keyword evidence="4 10" id="KW-0418">Kinase</keyword>
<dbReference type="eggNOG" id="COG0457">
    <property type="taxonomic scope" value="Bacteria"/>
</dbReference>
<sequence>MGGLIILFGCQKPDRPFLVSESFDFKKAETLLYQMKNDSAFYYFDRVATGSKDSLEVAMAYNYMASIQSDAGDYYGAQESLTTSLKFLDERKKHNYNCLASDYNELGMTSSKLKNFDSAIGYFDLALRFSDDKNYLLIILNNKANAYREKGAFMQALVLYQQVLKQKKPEGKGYARLLTNMANAKWLQDPGYDAAPELLKALQIRKFAKDLRGQHSSYAHLADYYSQSKPDSGLIYAHRMYSIAHQLNNPDGQLDALQKLIRLSPAVDAKQYFSRYEQLNDSLQTARNAAKNQFALIRYHTKKNEADNLKLQRDNSEKRYQLIQQSIRFYSTLIVFIFLIIVASLWYKRRKQQSEQEKQDAIRESQRKTSKKVHDTLANDIYRIMKRIQHDVTLDRTWLVDNIDEVYERARDISYEINKTTDDNSFHEKISELLKSFATETTKVILVGNSEELWKKVSGVCKLELKYILQELMVNMQKHSKAENVVIRFDAQAGQHSITYIDDGIGLPTGDFPKNGLTNTGNRINLIGGQITFDSCPGKGLQIQLVFPTA</sequence>
<dbReference type="InterPro" id="IPR011990">
    <property type="entry name" value="TPR-like_helical_dom_sf"/>
</dbReference>
<organism evidence="10 11">
    <name type="scientific">Arcticibacter svalbardensis MN12-7</name>
    <dbReference type="NCBI Taxonomy" id="1150600"/>
    <lineage>
        <taxon>Bacteria</taxon>
        <taxon>Pseudomonadati</taxon>
        <taxon>Bacteroidota</taxon>
        <taxon>Sphingobacteriia</taxon>
        <taxon>Sphingobacteriales</taxon>
        <taxon>Sphingobacteriaceae</taxon>
        <taxon>Arcticibacter</taxon>
    </lineage>
</organism>
<dbReference type="SUPFAM" id="SSF48452">
    <property type="entry name" value="TPR-like"/>
    <property type="match status" value="2"/>
</dbReference>
<comment type="catalytic activity">
    <reaction evidence="1">
        <text>ATP + protein L-histidine = ADP + protein N-phospho-L-histidine.</text>
        <dbReference type="EC" id="2.7.13.3"/>
    </reaction>
</comment>
<dbReference type="eggNOG" id="COG4585">
    <property type="taxonomic scope" value="Bacteria"/>
</dbReference>
<comment type="caution">
    <text evidence="10">The sequence shown here is derived from an EMBL/GenBank/DDBJ whole genome shotgun (WGS) entry which is preliminary data.</text>
</comment>
<dbReference type="InterPro" id="IPR003594">
    <property type="entry name" value="HATPase_dom"/>
</dbReference>
<evidence type="ECO:0000256" key="7">
    <source>
        <dbReference type="SAM" id="Coils"/>
    </source>
</evidence>
<evidence type="ECO:0000313" key="10">
    <source>
        <dbReference type="EMBL" id="EOR95608.1"/>
    </source>
</evidence>
<keyword evidence="5" id="KW-0902">Two-component regulatory system</keyword>
<keyword evidence="7" id="KW-0175">Coiled coil</keyword>
<dbReference type="PANTHER" id="PTHR24421">
    <property type="entry name" value="NITRATE/NITRITE SENSOR PROTEIN NARX-RELATED"/>
    <property type="match status" value="1"/>
</dbReference>
<dbReference type="EC" id="2.7.13.3" evidence="2"/>
<accession>R9GVB0</accession>